<dbReference type="GO" id="GO:0000976">
    <property type="term" value="F:transcription cis-regulatory region binding"/>
    <property type="evidence" value="ECO:0007669"/>
    <property type="project" value="TreeGrafter"/>
</dbReference>
<keyword evidence="1" id="KW-0805">Transcription regulation</keyword>
<dbReference type="InterPro" id="IPR050109">
    <property type="entry name" value="HTH-type_TetR-like_transc_reg"/>
</dbReference>
<reference evidence="6 7" key="1">
    <citation type="submission" date="2019-04" db="EMBL/GenBank/DDBJ databases">
        <title>Streptomyces lasaliensis sp. nov., an Actinomycete isolated from soil which produces the polyether antibiotic lasalocid.</title>
        <authorList>
            <person name="Erwin G."/>
            <person name="Haber C."/>
        </authorList>
    </citation>
    <scope>NUCLEOTIDE SEQUENCE [LARGE SCALE GENOMIC DNA]</scope>
    <source>
        <strain evidence="6 7">X-537</strain>
    </source>
</reference>
<feature type="domain" description="HTH tetR-type" evidence="5">
    <location>
        <begin position="21"/>
        <end position="81"/>
    </location>
</feature>
<dbReference type="Proteomes" id="UP000305929">
    <property type="component" value="Unassembled WGS sequence"/>
</dbReference>
<comment type="caution">
    <text evidence="6">The sequence shown here is derived from an EMBL/GenBank/DDBJ whole genome shotgun (WGS) entry which is preliminary data.</text>
</comment>
<dbReference type="PROSITE" id="PS50977">
    <property type="entry name" value="HTH_TETR_2"/>
    <property type="match status" value="1"/>
</dbReference>
<evidence type="ECO:0000256" key="2">
    <source>
        <dbReference type="ARBA" id="ARBA00023125"/>
    </source>
</evidence>
<organism evidence="6 7">
    <name type="scientific">Streptomyces lasalocidi</name>
    <name type="common">Streptomyces lasaliensis</name>
    <dbReference type="NCBI Taxonomy" id="324833"/>
    <lineage>
        <taxon>Bacteria</taxon>
        <taxon>Bacillati</taxon>
        <taxon>Actinomycetota</taxon>
        <taxon>Actinomycetes</taxon>
        <taxon>Kitasatosporales</taxon>
        <taxon>Streptomycetaceae</taxon>
        <taxon>Streptomyces</taxon>
    </lineage>
</organism>
<dbReference type="InterPro" id="IPR001647">
    <property type="entry name" value="HTH_TetR"/>
</dbReference>
<evidence type="ECO:0000259" key="5">
    <source>
        <dbReference type="PROSITE" id="PS50977"/>
    </source>
</evidence>
<keyword evidence="7" id="KW-1185">Reference proteome</keyword>
<dbReference type="EMBL" id="SZNQ01000001">
    <property type="protein sequence ID" value="TKT03173.1"/>
    <property type="molecule type" value="Genomic_DNA"/>
</dbReference>
<dbReference type="OrthoDB" id="9796019at2"/>
<dbReference type="PANTHER" id="PTHR30055">
    <property type="entry name" value="HTH-TYPE TRANSCRIPTIONAL REGULATOR RUTR"/>
    <property type="match status" value="1"/>
</dbReference>
<dbReference type="Gene3D" id="1.10.10.60">
    <property type="entry name" value="Homeodomain-like"/>
    <property type="match status" value="1"/>
</dbReference>
<dbReference type="InterPro" id="IPR011075">
    <property type="entry name" value="TetR_C"/>
</dbReference>
<dbReference type="InterPro" id="IPR009057">
    <property type="entry name" value="Homeodomain-like_sf"/>
</dbReference>
<dbReference type="GO" id="GO:0003700">
    <property type="term" value="F:DNA-binding transcription factor activity"/>
    <property type="evidence" value="ECO:0007669"/>
    <property type="project" value="TreeGrafter"/>
</dbReference>
<dbReference type="Gene3D" id="1.10.357.10">
    <property type="entry name" value="Tetracycline Repressor, domain 2"/>
    <property type="match status" value="1"/>
</dbReference>
<evidence type="ECO:0000313" key="7">
    <source>
        <dbReference type="Proteomes" id="UP000305929"/>
    </source>
</evidence>
<keyword evidence="2 4" id="KW-0238">DNA-binding</keyword>
<feature type="DNA-binding region" description="H-T-H motif" evidence="4">
    <location>
        <begin position="44"/>
        <end position="63"/>
    </location>
</feature>
<proteinExistence type="predicted"/>
<dbReference type="PANTHER" id="PTHR30055:SF225">
    <property type="entry name" value="TRANSCRIPTIONAL REGULATORY PROTEIN-RELATED"/>
    <property type="match status" value="1"/>
</dbReference>
<dbReference type="SUPFAM" id="SSF48498">
    <property type="entry name" value="Tetracyclin repressor-like, C-terminal domain"/>
    <property type="match status" value="1"/>
</dbReference>
<name>A0A4V6AXL8_STRLS</name>
<dbReference type="SUPFAM" id="SSF46689">
    <property type="entry name" value="Homeodomain-like"/>
    <property type="match status" value="1"/>
</dbReference>
<dbReference type="InterPro" id="IPR036271">
    <property type="entry name" value="Tet_transcr_reg_TetR-rel_C_sf"/>
</dbReference>
<evidence type="ECO:0000256" key="4">
    <source>
        <dbReference type="PROSITE-ProRule" id="PRU00335"/>
    </source>
</evidence>
<dbReference type="RefSeq" id="WP_137309040.1">
    <property type="nucleotide sequence ID" value="NZ_SZNQ01000001.1"/>
</dbReference>
<evidence type="ECO:0000256" key="3">
    <source>
        <dbReference type="ARBA" id="ARBA00023163"/>
    </source>
</evidence>
<sequence>MVTSRWTAAPAQAVSPRRRGAVLERAILDAALEQLGTVGWNGLTMEGVAAGAQTGKAAVYRRWPSKEDLVADALQVALPRLDEAPDLGTVRKDLLALCRTARDAMFSRPGIALRAVIHECDPAQAERFQTLIFEGVVRPTVELLHQVISRGIERGEVRPDATNGYVFDAVPAMMMYRSKVRGCEWEDQELEEMVDQLMLPLLRPHGG</sequence>
<keyword evidence="3" id="KW-0804">Transcription</keyword>
<protein>
    <submittedName>
        <fullName evidence="6">TetR/AcrR family transcriptional regulator</fullName>
    </submittedName>
</protein>
<dbReference type="Pfam" id="PF00440">
    <property type="entry name" value="TetR_N"/>
    <property type="match status" value="1"/>
</dbReference>
<dbReference type="Pfam" id="PF16859">
    <property type="entry name" value="TetR_C_11"/>
    <property type="match status" value="1"/>
</dbReference>
<gene>
    <name evidence="6" type="ORF">E4U91_25865</name>
</gene>
<evidence type="ECO:0000313" key="6">
    <source>
        <dbReference type="EMBL" id="TKT03173.1"/>
    </source>
</evidence>
<accession>A0A4V6AXL8</accession>
<dbReference type="AlphaFoldDB" id="A0A4V6AXL8"/>
<evidence type="ECO:0000256" key="1">
    <source>
        <dbReference type="ARBA" id="ARBA00023015"/>
    </source>
</evidence>